<comment type="caution">
    <text evidence="2">The sequence shown here is derived from an EMBL/GenBank/DDBJ whole genome shotgun (WGS) entry which is preliminary data.</text>
</comment>
<dbReference type="Gene3D" id="3.90.1720.70">
    <property type="match status" value="1"/>
</dbReference>
<dbReference type="RefSeq" id="WP_211478580.1">
    <property type="nucleotide sequence ID" value="NZ_CP072224.1"/>
</dbReference>
<dbReference type="Pfam" id="PF14113">
    <property type="entry name" value="Tae4"/>
    <property type="match status" value="1"/>
</dbReference>
<reference evidence="2 3" key="1">
    <citation type="journal article" date="2019" name="Nat. Med.">
        <title>A library of human gut bacterial isolates paired with longitudinal multiomics data enables mechanistic microbiome research.</title>
        <authorList>
            <person name="Poyet M."/>
            <person name="Groussin M."/>
            <person name="Gibbons S.M."/>
            <person name="Avila-Pacheco J."/>
            <person name="Jiang X."/>
            <person name="Kearney S.M."/>
            <person name="Perrotta A.R."/>
            <person name="Berdy B."/>
            <person name="Zhao S."/>
            <person name="Lieberman T.D."/>
            <person name="Swanson P.K."/>
            <person name="Smith M."/>
            <person name="Roesemann S."/>
            <person name="Alexander J.E."/>
            <person name="Rich S.A."/>
            <person name="Livny J."/>
            <person name="Vlamakis H."/>
            <person name="Clish C."/>
            <person name="Bullock K."/>
            <person name="Deik A."/>
            <person name="Scott J."/>
            <person name="Pierce K.A."/>
            <person name="Xavier R.J."/>
            <person name="Alm E.J."/>
        </authorList>
    </citation>
    <scope>NUCLEOTIDE SEQUENCE [LARGE SCALE GENOMIC DNA]</scope>
    <source>
        <strain evidence="2 3">BIOML-A160</strain>
    </source>
</reference>
<accession>A0A7J5K1H3</accession>
<dbReference type="InterPro" id="IPR025562">
    <property type="entry name" value="Tae4"/>
</dbReference>
<sequence>MKHLKKWSCSFLIVSVLLTACQDDGSFDSFPKEENLLIPQAREFYENVISEAAENGTLIQNRNMSPGEVTPRWHEAYLKQDTQYEYVYVPIHAERNYIRQVEMKKNGHKKTYNVYISQTLCVRKDREGKYSAAYITMMPSLSHYRRNKNQFTEKVIKSETLYGDFSGYVAYNNIATSGLMVIDKVEKGKCQWALSRETPIEKDSIWTLFKEAYKNIYSINISLTRHTIDGGSLEEVVITPEPDGYYCAFCNANVPYDHVCSDHSDGKGESEPWDGNEGNGLDVGGSGSGGGSWGGGSSNSGGQTSTTQPSKISLPPLSTITAKFNDVAKMTPINVAQLIGGNVLSNYQNNPEYFSNGCTIRLSYALNLCEGKHQIPYVKDKTISGDVNRDGIKEWYYYRVSDMIDYLDQTYGSHEIVTINEITGKTGVIGQLDCGWGSGGHVDIWNNTNTMSSDHPYTECKTLYFWNLK</sequence>
<evidence type="ECO:0000256" key="1">
    <source>
        <dbReference type="SAM" id="MobiDB-lite"/>
    </source>
</evidence>
<protein>
    <submittedName>
        <fullName evidence="2">Uncharacterized protein</fullName>
    </submittedName>
</protein>
<feature type="compositionally biased region" description="Polar residues" evidence="1">
    <location>
        <begin position="303"/>
        <end position="314"/>
    </location>
</feature>
<dbReference type="EMBL" id="WCRW01000003">
    <property type="protein sequence ID" value="KAB4457825.1"/>
    <property type="molecule type" value="Genomic_DNA"/>
</dbReference>
<evidence type="ECO:0000313" key="3">
    <source>
        <dbReference type="Proteomes" id="UP000436825"/>
    </source>
</evidence>
<dbReference type="Proteomes" id="UP000436825">
    <property type="component" value="Unassembled WGS sequence"/>
</dbReference>
<evidence type="ECO:0000313" key="2">
    <source>
        <dbReference type="EMBL" id="KAB4457825.1"/>
    </source>
</evidence>
<name>A0A7J5K1H3_BACT4</name>
<feature type="compositionally biased region" description="Basic and acidic residues" evidence="1">
    <location>
        <begin position="261"/>
        <end position="270"/>
    </location>
</feature>
<feature type="compositionally biased region" description="Gly residues" evidence="1">
    <location>
        <begin position="277"/>
        <end position="299"/>
    </location>
</feature>
<proteinExistence type="predicted"/>
<feature type="region of interest" description="Disordered" evidence="1">
    <location>
        <begin position="261"/>
        <end position="314"/>
    </location>
</feature>
<gene>
    <name evidence="2" type="ORF">GAN75_06455</name>
</gene>
<dbReference type="PROSITE" id="PS51257">
    <property type="entry name" value="PROKAR_LIPOPROTEIN"/>
    <property type="match status" value="1"/>
</dbReference>
<organism evidence="2 3">
    <name type="scientific">Bacteroides thetaiotaomicron</name>
    <dbReference type="NCBI Taxonomy" id="818"/>
    <lineage>
        <taxon>Bacteria</taxon>
        <taxon>Pseudomonadati</taxon>
        <taxon>Bacteroidota</taxon>
        <taxon>Bacteroidia</taxon>
        <taxon>Bacteroidales</taxon>
        <taxon>Bacteroidaceae</taxon>
        <taxon>Bacteroides</taxon>
    </lineage>
</organism>
<dbReference type="AlphaFoldDB" id="A0A7J5K1H3"/>